<dbReference type="AlphaFoldDB" id="A0A382E046"/>
<organism evidence="1">
    <name type="scientific">marine metagenome</name>
    <dbReference type="NCBI Taxonomy" id="408172"/>
    <lineage>
        <taxon>unclassified sequences</taxon>
        <taxon>metagenomes</taxon>
        <taxon>ecological metagenomes</taxon>
    </lineage>
</organism>
<reference evidence="1" key="1">
    <citation type="submission" date="2018-05" db="EMBL/GenBank/DDBJ databases">
        <authorList>
            <person name="Lanie J.A."/>
            <person name="Ng W.-L."/>
            <person name="Kazmierczak K.M."/>
            <person name="Andrzejewski T.M."/>
            <person name="Davidsen T.M."/>
            <person name="Wayne K.J."/>
            <person name="Tettelin H."/>
            <person name="Glass J.I."/>
            <person name="Rusch D."/>
            <person name="Podicherti R."/>
            <person name="Tsui H.-C.T."/>
            <person name="Winkler M.E."/>
        </authorList>
    </citation>
    <scope>NUCLEOTIDE SEQUENCE</scope>
</reference>
<evidence type="ECO:0000313" key="1">
    <source>
        <dbReference type="EMBL" id="SVB43504.1"/>
    </source>
</evidence>
<dbReference type="EMBL" id="UINC01041771">
    <property type="protein sequence ID" value="SVB43504.1"/>
    <property type="molecule type" value="Genomic_DNA"/>
</dbReference>
<sequence>MSFSELAWDRYREFQLEVWFPEEQISETEAEQGVDELKQGGFNIQYFYDDLEREIYKGLVDGRFRQEEIWDFHDSLDNQALTWLVRFMLLRMEGQYEGVNSNNENRYEDFLERVQLIAKWKDRDTQEEATRENVVPFSATKKVTKKEKR</sequence>
<name>A0A382E046_9ZZZZ</name>
<accession>A0A382E046</accession>
<proteinExistence type="predicted"/>
<gene>
    <name evidence="1" type="ORF">METZ01_LOCUS196358</name>
</gene>
<protein>
    <submittedName>
        <fullName evidence="1">Uncharacterized protein</fullName>
    </submittedName>
</protein>